<feature type="domain" description="Cadherin" evidence="10">
    <location>
        <begin position="3480"/>
        <end position="3563"/>
    </location>
</feature>
<dbReference type="Pfam" id="PF17803">
    <property type="entry name" value="Cadherin_4"/>
    <property type="match status" value="1"/>
</dbReference>
<feature type="transmembrane region" description="Helical" evidence="9">
    <location>
        <begin position="5667"/>
        <end position="5687"/>
    </location>
</feature>
<dbReference type="GO" id="GO:0005886">
    <property type="term" value="C:plasma membrane"/>
    <property type="evidence" value="ECO:0007669"/>
    <property type="project" value="UniProtKB-SubCell"/>
</dbReference>
<keyword evidence="6" id="KW-0325">Glycoprotein</keyword>
<evidence type="ECO:0000256" key="2">
    <source>
        <dbReference type="ARBA" id="ARBA00022729"/>
    </source>
</evidence>
<evidence type="ECO:0000313" key="12">
    <source>
        <dbReference type="EMBL" id="KAA0172521.1"/>
    </source>
</evidence>
<evidence type="ECO:0000256" key="6">
    <source>
        <dbReference type="ARBA" id="ARBA00023180"/>
    </source>
</evidence>
<dbReference type="InterPro" id="IPR002909">
    <property type="entry name" value="IPT_dom"/>
</dbReference>
<dbReference type="EMBL" id="VLTO01000047">
    <property type="protein sequence ID" value="KAA0172521.1"/>
    <property type="molecule type" value="Genomic_DNA"/>
</dbReference>
<dbReference type="InterPro" id="IPR014756">
    <property type="entry name" value="Ig_E-set"/>
</dbReference>
<keyword evidence="1 9" id="KW-0812">Transmembrane</keyword>
<evidence type="ECO:0000256" key="7">
    <source>
        <dbReference type="PROSITE-ProRule" id="PRU00803"/>
    </source>
</evidence>
<organism evidence="12 13">
    <name type="scientific">Cafeteria roenbergensis</name>
    <name type="common">Marine flagellate</name>
    <dbReference type="NCBI Taxonomy" id="33653"/>
    <lineage>
        <taxon>Eukaryota</taxon>
        <taxon>Sar</taxon>
        <taxon>Stramenopiles</taxon>
        <taxon>Bigyra</taxon>
        <taxon>Opalozoa</taxon>
        <taxon>Bicosoecida</taxon>
        <taxon>Cafeteriaceae</taxon>
        <taxon>Cafeteria</taxon>
    </lineage>
</organism>
<evidence type="ECO:0000256" key="5">
    <source>
        <dbReference type="ARBA" id="ARBA00023157"/>
    </source>
</evidence>
<dbReference type="SUPFAM" id="SSF81296">
    <property type="entry name" value="E set domains"/>
    <property type="match status" value="1"/>
</dbReference>
<feature type="domain" description="Cadherin" evidence="10">
    <location>
        <begin position="2298"/>
        <end position="2399"/>
    </location>
</feature>
<evidence type="ECO:0000259" key="11">
    <source>
        <dbReference type="PROSITE" id="PS50923"/>
    </source>
</evidence>
<dbReference type="SUPFAM" id="SSF69318">
    <property type="entry name" value="Integrin alpha N-terminal domain"/>
    <property type="match status" value="3"/>
</dbReference>
<dbReference type="Gene3D" id="2.60.40.60">
    <property type="entry name" value="Cadherins"/>
    <property type="match status" value="20"/>
</dbReference>
<dbReference type="SMART" id="SM00191">
    <property type="entry name" value="Int_alpha"/>
    <property type="match status" value="10"/>
</dbReference>
<dbReference type="PRINTS" id="PR00205">
    <property type="entry name" value="CADHERIN"/>
</dbReference>
<dbReference type="InterPro" id="IPR035976">
    <property type="entry name" value="Sushi/SCR/CCP_sf"/>
</dbReference>
<reference evidence="12 13" key="1">
    <citation type="submission" date="2019-07" db="EMBL/GenBank/DDBJ databases">
        <title>Genomes of Cafeteria roenbergensis.</title>
        <authorList>
            <person name="Fischer M.G."/>
            <person name="Hackl T."/>
            <person name="Roman M."/>
        </authorList>
    </citation>
    <scope>NUCLEOTIDE SEQUENCE [LARGE SCALE GENOMIC DNA]</scope>
    <source>
        <strain evidence="12 13">E4-10P</strain>
    </source>
</reference>
<feature type="transmembrane region" description="Helical" evidence="9">
    <location>
        <begin position="5966"/>
        <end position="5987"/>
    </location>
</feature>
<dbReference type="PROSITE" id="PS50923">
    <property type="entry name" value="SUSHI"/>
    <property type="match status" value="1"/>
</dbReference>
<keyword evidence="3" id="KW-0677">Repeat</keyword>
<evidence type="ECO:0000256" key="4">
    <source>
        <dbReference type="ARBA" id="ARBA00022989"/>
    </source>
</evidence>
<feature type="repeat" description="FG-GAP" evidence="7">
    <location>
        <begin position="381"/>
        <end position="443"/>
    </location>
</feature>
<feature type="domain" description="Cadherin" evidence="10">
    <location>
        <begin position="2100"/>
        <end position="2198"/>
    </location>
</feature>
<evidence type="ECO:0000256" key="3">
    <source>
        <dbReference type="ARBA" id="ARBA00022737"/>
    </source>
</evidence>
<feature type="transmembrane region" description="Helical" evidence="9">
    <location>
        <begin position="5564"/>
        <end position="5581"/>
    </location>
</feature>
<dbReference type="Pfam" id="PF01839">
    <property type="entry name" value="FG-GAP"/>
    <property type="match status" value="2"/>
</dbReference>
<feature type="repeat" description="FG-GAP" evidence="7">
    <location>
        <begin position="157"/>
        <end position="215"/>
    </location>
</feature>
<evidence type="ECO:0000256" key="9">
    <source>
        <dbReference type="SAM" id="Phobius"/>
    </source>
</evidence>
<dbReference type="SMART" id="SM00112">
    <property type="entry name" value="CA"/>
    <property type="match status" value="20"/>
</dbReference>
<name>A0A5A8E9H5_CAFRO</name>
<accession>A0A5A8E9H5</accession>
<comment type="caution">
    <text evidence="12">The sequence shown here is derived from an EMBL/GenBank/DDBJ whole genome shotgun (WGS) entry which is preliminary data.</text>
</comment>
<evidence type="ECO:0000313" key="13">
    <source>
        <dbReference type="Proteomes" id="UP000322899"/>
    </source>
</evidence>
<dbReference type="GO" id="GO:0005509">
    <property type="term" value="F:calcium ion binding"/>
    <property type="evidence" value="ECO:0007669"/>
    <property type="project" value="InterPro"/>
</dbReference>
<dbReference type="InterPro" id="IPR013783">
    <property type="entry name" value="Ig-like_fold"/>
</dbReference>
<feature type="domain" description="Cadherin" evidence="10">
    <location>
        <begin position="2705"/>
        <end position="2806"/>
    </location>
</feature>
<dbReference type="Gene3D" id="2.130.10.130">
    <property type="entry name" value="Integrin alpha, N-terminal"/>
    <property type="match status" value="6"/>
</dbReference>
<dbReference type="InterPro" id="IPR000436">
    <property type="entry name" value="Sushi_SCR_CCP_dom"/>
</dbReference>
<dbReference type="Pfam" id="PF01833">
    <property type="entry name" value="TIG"/>
    <property type="match status" value="3"/>
</dbReference>
<dbReference type="GO" id="GO:0007156">
    <property type="term" value="P:homophilic cell adhesion via plasma membrane adhesion molecules"/>
    <property type="evidence" value="ECO:0007669"/>
    <property type="project" value="InterPro"/>
</dbReference>
<dbReference type="PROSITE" id="PS50268">
    <property type="entry name" value="CADHERIN_2"/>
    <property type="match status" value="20"/>
</dbReference>
<dbReference type="PROSITE" id="PS51470">
    <property type="entry name" value="FG_GAP"/>
    <property type="match status" value="5"/>
</dbReference>
<feature type="transmembrane region" description="Helical" evidence="9">
    <location>
        <begin position="5923"/>
        <end position="5946"/>
    </location>
</feature>
<feature type="repeat" description="FG-GAP" evidence="7">
    <location>
        <begin position="1246"/>
        <end position="1311"/>
    </location>
</feature>
<feature type="domain" description="Cadherin" evidence="10">
    <location>
        <begin position="2807"/>
        <end position="2910"/>
    </location>
</feature>
<feature type="domain" description="Cadherin" evidence="10">
    <location>
        <begin position="2586"/>
        <end position="2685"/>
    </location>
</feature>
<evidence type="ECO:0000259" key="10">
    <source>
        <dbReference type="PROSITE" id="PS50268"/>
    </source>
</evidence>
<dbReference type="PANTHER" id="PTHR24026:SF126">
    <property type="entry name" value="PROTOCADHERIN FAT 4"/>
    <property type="match status" value="1"/>
</dbReference>
<feature type="domain" description="Cadherin" evidence="10">
    <location>
        <begin position="1566"/>
        <end position="1678"/>
    </location>
</feature>
<proteinExistence type="predicted"/>
<feature type="domain" description="Cadherin" evidence="10">
    <location>
        <begin position="1672"/>
        <end position="1775"/>
    </location>
</feature>
<evidence type="ECO:0000256" key="8">
    <source>
        <dbReference type="SAM" id="MobiDB-lite"/>
    </source>
</evidence>
<keyword evidence="4 9" id="KW-1133">Transmembrane helix</keyword>
<feature type="transmembrane region" description="Helical" evidence="9">
    <location>
        <begin position="5721"/>
        <end position="5745"/>
    </location>
</feature>
<feature type="domain" description="Cadherin" evidence="10">
    <location>
        <begin position="1895"/>
        <end position="1998"/>
    </location>
</feature>
<feature type="transmembrane region" description="Helical" evidence="9">
    <location>
        <begin position="5793"/>
        <end position="5813"/>
    </location>
</feature>
<dbReference type="CDD" id="cd00033">
    <property type="entry name" value="CCP"/>
    <property type="match status" value="1"/>
</dbReference>
<feature type="domain" description="Cadherin" evidence="10">
    <location>
        <begin position="1807"/>
        <end position="1894"/>
    </location>
</feature>
<feature type="transmembrane region" description="Helical" evidence="9">
    <location>
        <begin position="5623"/>
        <end position="5647"/>
    </location>
</feature>
<sequence length="6140" mass="635887">MMDDFGRTPGKSSEVVDTVKPLLLPSMAAVAKGEYGSAVAHLNGLAIESDRHARALAIGAAAASAVAVLFVDSKQAVLSSHLLTREAISLAGANATDASATPLRLGASLAFASFSSGSRVLAVGAPGAISSAGAVVLLRLNASGGLDSASDLSLLSQGSAVAPPAVGDEFGVALAFVPALSGRPGQHDLLVGAPGFNSASGAIYVFRLDSRTLEVDGPIVRVDSSDPKMIGAIVGAPRFGASLASLEAAASAGFEGCVRRVVAVGSPSQSAGGSSGIGAGRVWLLRLNATGVQDIAASLDMTSGALQSAGAEAAWGLGQAVAVAGDRTGNMLPELFVTADRGDAYHSRVINIALDLEKGSTLQSESARFQVGKASEVFEAQRAEHMAWLEPDSVAGASLGASADLNGDGLAELLVGAPSFSSALGASTGALVSISWTPLAEKSIVELGADGFVPDAELRMVNTGTSIGPGKGGLPTTAFDSARSHKELFGSTTHVTCDLDKDGVRDMFVTAPGFDYLPTDPSTNVDEGAVFVLLMHANNTVKAWNTIRIANDGPNGEDGVNLECSSAFGFCASAKLGSRSVKTIGDLDRDGNCEVAVSMSYRPDTLQGQRSGVIVLFMNQLMADASGKAVAARAGGKLVRQVTEIVSQESASLGHAIAAPGDVDGDGIEDLVVGAPQEEDPESGGVFIWALRSDASIKTLGHFTSRTGGFTELLMPGGHFGFDMHEMEPLCHTTEGSLHPSLIVGSPFDQRYGTNMGRAHTVKLAADLQVKEFHVVDRIACGVTDFTSNALWGYAFAPLGDVNGDGAQDIAILARDVDSIYVLLLNRFGACISSNALAFKAFSRAADAAHSFPGWASLSSSKLEGISPAPSLVLGDVTKPLWGKSSNALWVADVDWQDPIRNNWATGMTHMLGVVSTRLNRIVKKVGATTAMVTFSNTAVDFIGYDTQTVFPSTSRHLVQGVKYMGDWDGDGNADIVFGASFASHYFDKSGAAFVVLLDDNGEWGEFGAGQHGAAFKTAVLANNQGGFGTDWPEWSRGGYSFATQLDLNGDGTDDLVSSMPGYAQVHPFSGGLMFITLSKNGHIPWRRSHVVVTPHTMGAMTGKSYPSCYRAYGSLGYGIENAGDLDNDGMPDIIATAGDSHISQGALFVFFLQRSTSDFFVKDWVELASADTDINGVTAPSGIGNPYSRIARFSASSDVFGDGNPDFAIGAAYFDMAGLANTGAVWVISVGDKGTAVKHSKLISKGMNGGPTTLKSSGRFGSGVAAIPDQDGDGLEDLLVGEIGFDAVANKYTYTGAIYQIYMNQDGSAKPDFQVVSPSTDAGKGKLGLLADSSLCGAGVAAFPLPAASCFSNVLTLNHPTWETDTPKRQTMSVRLMPRRGSTLAAGGPAWRIQDSQNYAYASLSLTTPQAQVVWAVVNGQQRKVGTFACDLASVAAAEQQQLAKIQVTTWSSGLHQVFCGQAAVSSGKPTAEFEDSSLQLGNGVGLWASEHGGNVDFDDFSLEDSCPSDTTCGNLMAGQTCAFSCSSGFRLVPGTDSLRQCSTAGNWQGSELECAASPPTFEAEQPPFIREVPERSAPGSPIGKAFEASTGASRTAALWRIVSGNGPDDDWFVIGRFDGQLRVNRVELKFAQQNEYVLRVGVSPDGDLNAEVIADAIVRVTDVNDPPVWASDAPELEMPEDTGVGSLAGASLLSLVSDADGDTSTFVIVSGDSKGQFEIDAATSRIRVRKLLDYETSAFAQLRIRATDERDEALFADAIVRIAVKDANEPPRFVQTSGEISELAEGRDLSSVNSSELVLRTQPLATDDDAGQHLSYSLIDADGFQSNVFAVGADESGALRLTVRPEHAALLDFEATPTLRLKIRASDDADPPLHADASVVVRVTDLNEAPVVSWPIAPLPVPENAAVGTVVHTFQASDPDAGQQLSWSVGRQSVAGAFRVVSGAVEVASVSSLDFEGGLSMPLWVEVTVADNGVPRISATRNVTVVLADVNEAPSVIAGQSFKISEDSPVGAIVGTIAVSDPDAGDAGNHTLLVTGDQSTFTDVAGSLQLVVGELGALDFETKPSHRVDVKVIDKGGLWGTGSVVVSVTDANEPPVFAWASVAASLGQDSEAGTEVVRLQVSDPDAGDAVSVSIQSGDGDGDFAVDSQGTLTVKHVGGGMTAGLRQLTVQAADNAGLSSSCTVQVTVVEQNDPPTASDAVRSVPENAAVGTLVGNPISATDDDGDAVRFSFDVEQPAFAIDSVTGQIKVASSKALDFEATPSLSLRVRVTDDAPQPLSVTITVVVSLVGVNEAPSLTSGQRLSVSEHAAAGTVLGTIAASDPDASDMLRFAITAGAEGGIFVIDAATGSVALGPAGSVNFEQAATHSLTVRVTDAAGLTGEGSVSIVVANANDAPSLPDTLLRVPESAAPGSLLSSGLRATDEDAGSVLAFSLVATEPAEACWASSPVIRNSVAWSPYLVDATADDANVRVVTAYVDATDDVQLVLRAQGATEAPASPTGDHYVVHMRTAASAQAGSRVKRCSGVPALCTELASSGVGLVGQSHNGALGMVWVAVQRTDQGTARILVGAGAFDRTSLTDDSHALLAVDADPITVTRVGVLTTADGTRFTGVCHASSSASATARFTVDGDTGSVRVREGAPALDFESASTFGMLVRVTDNGQPERSSVGVLTIQLEDVNESPRWVASNPTCGFAGRQFDACLFIPEGSVAGTAATGRLLPTDPDVKQSQTVSLSLPLGDAASIATGAKFALEGPTLKLKPGAVLDHESEPLLELRVLATDSGAPPASSSGLVAIVVTDVNEAPRWDAATLTRSVEENSAAGARVGAPLFATDPDVADSLSYDIVAGGDEATFVLDPATPGQLLVAPGAVLDFESLAIYTVVVRATDKGGLASAASITVVLVDVNERPQIAEATRSVPENSPSKTNVGVAIAASDPDRGQALSFAITSGPAGLFTIDPCSGQLQVQQGASLDHEGTPQWTLTVTVTDDGSPTPLSASAQVVVNVTDVNEPPVMSAVTIGIDESADAGASVGSALVAADPDHGDAVTLRLTGGNAAGLFALDSASGQLSLVRAGLDYETAALRRFDLDVQATDSKGLSATARVVVMVRDVNEAPVVQTLSIEASERTDATPLEAGDAVGAPIVATDPEGGQVRFAVTSLSSSGESLFTIDATTGQLRVTAAGAAAMDFETSPTLQATVTASDSGTPPQSVSQSIVVRVRDANEAPTFGFVSRRVEVREGASPGASVLSGASLGASDPETPDASDLKFAILSGNQQGLWSMDAVGGDIRFAQSNPRALDFESAPRQSTLVVSVTDNGAPDGLKRSSTATLQMIVLDVNEPPSVVLPVAGLEVRENSAPGASAGSVSCTDVDASDQSGLALALVAQEAIPGTSGVLPFMIDAGTGVLRVSPGAGGALLDAESKATYELQLHCMDNLGLVSEAKSASVRIMDVNEAPVCAGPLSFSAAEGVKAMVGTPLGAVCSDPDSGDTLVFAIDPSSQAAAPAFAVDATSGQLRVHDVSGTGAGSVNDASARFALNVTVADKQGLATVVQVLVQMTDTNDPPVFGASVPRMLSVPESSTDGFIVALLQATDEDFASDQSHRLTYSLAPTGRSVNRPFPFAVTTTQGSSALGAGQIVLRLQGSGLAGLDFEGAQSEFDAIVTATDNGTPQLSASVVVTIRVADAAEPPTFDAVVAESSPDVDAATGLPVIRAFVPEGLRKGAIAFSVAATDPDAASQGHLEWAIAAPTSLFSEHFTLDPASGAVAAASDIDFEAIAPRAGVGLASGHALSVTVTVGDVNEAASMRTSAVLRVSVTDVNEPPVVSASTALEVAEDATSGAVVGTVPATDPDSGSRGQLRFRINGSAAGDGASFRIDQLSGAVSIASAGLDWEDRPEYRFQVLIQDGDSVEPLQVATMVTISVSNVNDVQVTAVRLDPTETPCTSSPCAEGSLADMVPRPSLASLSSTGIFFSPLGGAAVQLVGTGIGFTASRLEREGLTMADVKVAVTYGPTATEYVAQDCRVVAAGSVVQCRTVAAWGGSHKWRLEVTQVGSAPLNHACEAPLTTSAMPPEITSVTVSEHSGQLPAGQLPTYGGASFTVEGSGFGPKASVISLLLGGADGRRFVAESCAVTDGAQQRAMCATAPAGHGRNLGFTVVVSGLPSAVFQSAVSYAPPVITFVAVKDQVTSSASQSTLRTRGGQVLVVSGSQLSDGAFPEELELRYGDGSGGSRRFQATQCRVTKPHTEMQCMSVAGVGFGLGVQVQVGGQWSEPSAATLAYASPIVSLVSGAGALASVTAGGETLSVVGDNFGPADTSLASVVVRYGPAANPGKYTAHSCRYGAANTEIVCLTAPGTGRAHALSVTVASQTSALLAGAVSYEPPVVAFYEGAGSLGAATDGMQEVLVTGRNFGPLGHGAIDLVVYRQPSGAAEGLTPTDLTTLASTSSQWSNWTDVPSLDTEQFVFRAGSCRVSVAHVQMSCMTAEGAGRGMQWATVVDGQASTVPSTSYGAPRLVSIAGLGTDGATTDGGEEVALRGANFGPSFELLDGGAAGFLSSVTYGPSRREYMAQGCRLASHSEIRCRTSAGVGRGHRWRVVVGGQETADYRDTVEARAAGLVLDYESPVLTSVSPQTGTTEGGFTLHLSGTNLGLSDARRASSGEEVMTVLFGDLQVPVVAQSTDGQGRHSADVYVPESDGGARDVQVRLIDPAGRETLSNTLVFAFGPPTLSQDLNVVQALDGKFNVTATGTNFGLAPRILANGIPTENCAVIVPHRQVTCQFVGGSGDFSIITRSGFVSNSVFFDFISPSFLVGDASSRPLLDTQGGTVIRVEGLNWQTDPSRINVTVGGAPCPIMPLESPVIVLEDETVSRFSLECRTPPGQGQGVPVVITRGGQASLPDSAWSYAPPSLASVDPAASLPTTGGRITIHGSNFGISGVVLLPGISVQVESWSHDTIVALVDAGEGATLSLEVDVAQQRSAPLPFSFAPPLITQAPATGPTVGQAGALIVGANFGVSMPTVSLIRDLPGAEGALQSLRCPVVSFDHSQLVVNLPEGTGTGWRLVVTAAGQEPVAPPPFDFDRPELVRIDHDPLMGLPTSGGVEITALGANLGPSGAVLFLRAFGDSNPLSGYQATWLRQTHANATFALPEGQGSTLEAVLTVDGQHSDPLPFAFDAPRIDSLLLPDQVPTEGTWRSRDPIRRDVVTIMGSSFGVQSTQRTEVRILPAAANVSAPFAAISPDDFRKGVACTLSVEPDPLALGQYKETESGVRNYGHGMIRAGIPEGYGRDLRLVVSVGGRLSNAVLFSYDPPMVAAVLPNVPTAATCPQTNAALGTCAVARPQGQSIRLTGRNFGETPPLDGELGIRIGGLPCSVQSWNRDATLGGRPYLTCSIPWDTVGVKNLTVEVALQEIEPWTAAEGLLATECAAGAYGVEGEHCLECPAGASCEGGSADPVSLPGWFDVRPGLGANGTDKDDDALCPAQRRVLSARDFCFRPMPCEPKEACIGASLCATGYSGERCSQCEPGRFYRINGLCERCPDSPGLIVALFVVVALAACVAGYVLNQKSVNVGLLAVGVDYFQVLAIFARTRVRWPAFVRDLFRWLSAFNLNLELAAPECVLPEMTFALKWFMTMLLPLAAVIVLGLTFGAQVLYKRFVMGRRDWRELTSHLDPLVAVMVVVGVFLYLVLSRMTLDVFNCAPTDPPDGDNLYMSGMLDVICFQSETHLLLFPFAVTAAVLYVAGFPAFVFMFVRRNLYKVKYDQILRARGISPSSKLMPPQIKAFRARWHRLYYLYRPGKAYWLVVILARKFLVAFTALAFRSTPTYQLAASIVVLFAAFTLQVRHSPYMSLSDHDAVASQFRDFTDAANIKAEGTLQLAIRSNMDDFEQSFEAEGKRGAGGKWGAAASEIGKASSALKARATTAIAEQLVNYNAVEIGLLGCGILVNLAGIMFLSERFADSYNGYYQAEYDTLAVVVGLVIFSSLVFFVGTLAVEVMHVAAPATAARVFGVCVSTKRLDKRLARAGSKRDPMGSAGTASMAPLQKEGSRAPSRGGTFEMVNNPASSIEALRVGGLLGVRLPTRAPDQAMPVASGAALREQKQPFKSQEVRRGIEFAQDSVRCSSGPDECKVIKEANHIPFRPEHCLL</sequence>
<feature type="domain" description="Cadherin" evidence="10">
    <location>
        <begin position="3227"/>
        <end position="3341"/>
    </location>
</feature>
<dbReference type="CDD" id="cd00102">
    <property type="entry name" value="IPT"/>
    <property type="match status" value="1"/>
</dbReference>
<feature type="domain" description="Cadherin" evidence="10">
    <location>
        <begin position="2916"/>
        <end position="3013"/>
    </location>
</feature>
<keyword evidence="5" id="KW-1015">Disulfide bond</keyword>
<evidence type="ECO:0000256" key="1">
    <source>
        <dbReference type="ARBA" id="ARBA00022692"/>
    </source>
</evidence>
<dbReference type="SMART" id="SM00429">
    <property type="entry name" value="IPT"/>
    <property type="match status" value="2"/>
</dbReference>
<feature type="transmembrane region" description="Helical" evidence="9">
    <location>
        <begin position="5538"/>
        <end position="5557"/>
    </location>
</feature>
<feature type="domain" description="Cadherin" evidence="10">
    <location>
        <begin position="2197"/>
        <end position="2298"/>
    </location>
</feature>
<dbReference type="CDD" id="cd00603">
    <property type="entry name" value="IPT_PCSR"/>
    <property type="match status" value="1"/>
</dbReference>
<feature type="domain" description="Cadherin" evidence="10">
    <location>
        <begin position="3349"/>
        <end position="3460"/>
    </location>
</feature>
<feature type="domain" description="Cadherin" evidence="10">
    <location>
        <begin position="3565"/>
        <end position="3688"/>
    </location>
</feature>
<feature type="transmembrane region" description="Helical" evidence="9">
    <location>
        <begin position="5819"/>
        <end position="5836"/>
    </location>
</feature>
<keyword evidence="2" id="KW-0732">Signal</keyword>
<dbReference type="InterPro" id="IPR015919">
    <property type="entry name" value="Cadherin-like_sf"/>
</dbReference>
<feature type="repeat" description="FG-GAP" evidence="7">
    <location>
        <begin position="1024"/>
        <end position="1086"/>
    </location>
</feature>
<dbReference type="PANTHER" id="PTHR24026">
    <property type="entry name" value="FAT ATYPICAL CADHERIN-RELATED"/>
    <property type="match status" value="1"/>
</dbReference>
<dbReference type="InterPro" id="IPR013517">
    <property type="entry name" value="FG-GAP"/>
</dbReference>
<feature type="region of interest" description="Disordered" evidence="8">
    <location>
        <begin position="6016"/>
        <end position="6048"/>
    </location>
</feature>
<dbReference type="Proteomes" id="UP000322899">
    <property type="component" value="Unassembled WGS sequence"/>
</dbReference>
<gene>
    <name evidence="12" type="ORF">FNF27_05996</name>
</gene>
<feature type="repeat" description="FG-GAP" evidence="7">
    <location>
        <begin position="641"/>
        <end position="698"/>
    </location>
</feature>
<dbReference type="CDD" id="cd11304">
    <property type="entry name" value="Cadherin_repeat"/>
    <property type="match status" value="19"/>
</dbReference>
<feature type="domain" description="Cadherin" evidence="10">
    <location>
        <begin position="3712"/>
        <end position="3821"/>
    </location>
</feature>
<dbReference type="InterPro" id="IPR002126">
    <property type="entry name" value="Cadherin-like_dom"/>
</dbReference>
<feature type="domain" description="Cadherin" evidence="10">
    <location>
        <begin position="3134"/>
        <end position="3226"/>
    </location>
</feature>
<dbReference type="SUPFAM" id="SSF57535">
    <property type="entry name" value="Complement control module/SCR domain"/>
    <property type="match status" value="1"/>
</dbReference>
<feature type="domain" description="Cadherin" evidence="10">
    <location>
        <begin position="1998"/>
        <end position="2099"/>
    </location>
</feature>
<dbReference type="InterPro" id="IPR040853">
    <property type="entry name" value="RapA2_cadherin-like"/>
</dbReference>
<dbReference type="SUPFAM" id="SSF49313">
    <property type="entry name" value="Cadherin-like"/>
    <property type="match status" value="19"/>
</dbReference>
<dbReference type="InterPro" id="IPR028994">
    <property type="entry name" value="Integrin_alpha_N"/>
</dbReference>
<dbReference type="Pfam" id="PF00028">
    <property type="entry name" value="Cadherin"/>
    <property type="match status" value="6"/>
</dbReference>
<feature type="domain" description="Sushi" evidence="11">
    <location>
        <begin position="1506"/>
        <end position="1558"/>
    </location>
</feature>
<protein>
    <submittedName>
        <fullName evidence="12">Uncharacterized protein</fullName>
    </submittedName>
</protein>
<dbReference type="InterPro" id="IPR013519">
    <property type="entry name" value="Int_alpha_beta-p"/>
</dbReference>
<dbReference type="OrthoDB" id="6252479at2759"/>
<keyword evidence="9" id="KW-0472">Membrane</keyword>
<dbReference type="Gene3D" id="2.60.40.10">
    <property type="entry name" value="Immunoglobulins"/>
    <property type="match status" value="3"/>
</dbReference>
<feature type="domain" description="Cadherin" evidence="10">
    <location>
        <begin position="3012"/>
        <end position="3115"/>
    </location>
</feature>
<feature type="domain" description="Cadherin" evidence="10">
    <location>
        <begin position="3821"/>
        <end position="3936"/>
    </location>
</feature>